<proteinExistence type="predicted"/>
<comment type="caution">
    <text evidence="10">The sequence shown here is derived from an EMBL/GenBank/DDBJ whole genome shotgun (WGS) entry which is preliminary data.</text>
</comment>
<dbReference type="InterPro" id="IPR008901">
    <property type="entry name" value="ACER"/>
</dbReference>
<keyword evidence="6" id="KW-0106">Calcium</keyword>
<dbReference type="EMBL" id="JAEKJA010000009">
    <property type="protein sequence ID" value="MBJ3776503.1"/>
    <property type="molecule type" value="Genomic_DNA"/>
</dbReference>
<evidence type="ECO:0000256" key="2">
    <source>
        <dbReference type="ARBA" id="ARBA00022692"/>
    </source>
</evidence>
<feature type="transmembrane region" description="Helical" evidence="9">
    <location>
        <begin position="224"/>
        <end position="247"/>
    </location>
</feature>
<keyword evidence="4 9" id="KW-1133">Transmembrane helix</keyword>
<keyword evidence="11" id="KW-1185">Reference proteome</keyword>
<comment type="cofactor">
    <cofactor evidence="7">
        <name>Zn(2+)</name>
        <dbReference type="ChEBI" id="CHEBI:29105"/>
    </cofactor>
</comment>
<feature type="transmembrane region" description="Helical" evidence="9">
    <location>
        <begin position="175"/>
        <end position="192"/>
    </location>
</feature>
<dbReference type="Proteomes" id="UP000609531">
    <property type="component" value="Unassembled WGS sequence"/>
</dbReference>
<keyword evidence="7" id="KW-0862">Zinc</keyword>
<dbReference type="GO" id="GO:0006672">
    <property type="term" value="P:ceramide metabolic process"/>
    <property type="evidence" value="ECO:0007669"/>
    <property type="project" value="InterPro"/>
</dbReference>
<evidence type="ECO:0000256" key="8">
    <source>
        <dbReference type="SAM" id="MobiDB-lite"/>
    </source>
</evidence>
<feature type="region of interest" description="Disordered" evidence="8">
    <location>
        <begin position="1"/>
        <end position="28"/>
    </location>
</feature>
<keyword evidence="6" id="KW-0479">Metal-binding</keyword>
<evidence type="ECO:0000256" key="1">
    <source>
        <dbReference type="ARBA" id="ARBA00004141"/>
    </source>
</evidence>
<dbReference type="AlphaFoldDB" id="A0A934MGE9"/>
<dbReference type="Pfam" id="PF05875">
    <property type="entry name" value="Ceramidase"/>
    <property type="match status" value="1"/>
</dbReference>
<reference evidence="10" key="1">
    <citation type="submission" date="2020-12" db="EMBL/GenBank/DDBJ databases">
        <title>Bacterial taxonomy.</title>
        <authorList>
            <person name="Pan X."/>
        </authorList>
    </citation>
    <scope>NUCLEOTIDE SEQUENCE</scope>
    <source>
        <strain evidence="10">B2012</strain>
    </source>
</reference>
<evidence type="ECO:0000313" key="11">
    <source>
        <dbReference type="Proteomes" id="UP000609531"/>
    </source>
</evidence>
<evidence type="ECO:0000256" key="3">
    <source>
        <dbReference type="ARBA" id="ARBA00022801"/>
    </source>
</evidence>
<dbReference type="GO" id="GO:0046872">
    <property type="term" value="F:metal ion binding"/>
    <property type="evidence" value="ECO:0007669"/>
    <property type="project" value="UniProtKB-KW"/>
</dbReference>
<dbReference type="GO" id="GO:0016811">
    <property type="term" value="F:hydrolase activity, acting on carbon-nitrogen (but not peptide) bonds, in linear amides"/>
    <property type="evidence" value="ECO:0007669"/>
    <property type="project" value="InterPro"/>
</dbReference>
<evidence type="ECO:0000313" key="10">
    <source>
        <dbReference type="EMBL" id="MBJ3776503.1"/>
    </source>
</evidence>
<name>A0A934MGE9_9HYPH</name>
<evidence type="ECO:0000256" key="9">
    <source>
        <dbReference type="SAM" id="Phobius"/>
    </source>
</evidence>
<feature type="transmembrane region" description="Helical" evidence="9">
    <location>
        <begin position="113"/>
        <end position="133"/>
    </location>
</feature>
<keyword evidence="2 9" id="KW-0812">Transmembrane</keyword>
<gene>
    <name evidence="10" type="ORF">JCR33_12425</name>
</gene>
<feature type="binding site" evidence="7">
    <location>
        <position position="107"/>
    </location>
    <ligand>
        <name>Zn(2+)</name>
        <dbReference type="ChEBI" id="CHEBI:29105"/>
        <note>catalytic</note>
    </ligand>
</feature>
<evidence type="ECO:0000256" key="5">
    <source>
        <dbReference type="ARBA" id="ARBA00023136"/>
    </source>
</evidence>
<sequence length="266" mass="27956">MCGRGRSTIASPGGPTEPQRPPFGPSRPARGPLAEDAVDWNAAIDNYCERLGPEFWAEPLNAVTNAAFVVAALVALRVALRRRSLDWPLAVLVAITLAVGVGSFLFHTVATRWAAFADIVPIQLFILTYFALAMRRFVGIAWWAAGAATVGFIVFSVAGGALLDRAGVSLNGSEGYLPPLAALLLVGVALVLSGRRGPGGALIVAAAIFAVSLTFRTVDMAVCAALPIGTHFLWHTLNGLLLGYLLIAMVRFGRPQAAGAARAMPR</sequence>
<organism evidence="10 11">
    <name type="scientific">Acuticoccus mangrovi</name>
    <dbReference type="NCBI Taxonomy" id="2796142"/>
    <lineage>
        <taxon>Bacteria</taxon>
        <taxon>Pseudomonadati</taxon>
        <taxon>Pseudomonadota</taxon>
        <taxon>Alphaproteobacteria</taxon>
        <taxon>Hyphomicrobiales</taxon>
        <taxon>Amorphaceae</taxon>
        <taxon>Acuticoccus</taxon>
    </lineage>
</organism>
<feature type="transmembrane region" description="Helical" evidence="9">
    <location>
        <begin position="87"/>
        <end position="107"/>
    </location>
</feature>
<feature type="transmembrane region" description="Helical" evidence="9">
    <location>
        <begin position="199"/>
        <end position="218"/>
    </location>
</feature>
<feature type="binding site" evidence="6">
    <location>
        <position position="58"/>
    </location>
    <ligand>
        <name>Ca(2+)</name>
        <dbReference type="ChEBI" id="CHEBI:29108"/>
    </ligand>
</feature>
<feature type="transmembrane region" description="Helical" evidence="9">
    <location>
        <begin position="140"/>
        <end position="163"/>
    </location>
</feature>
<dbReference type="GO" id="GO:0016020">
    <property type="term" value="C:membrane"/>
    <property type="evidence" value="ECO:0007669"/>
    <property type="project" value="UniProtKB-SubCell"/>
</dbReference>
<evidence type="ECO:0000256" key="7">
    <source>
        <dbReference type="PIRSR" id="PIRSR608901-2"/>
    </source>
</evidence>
<evidence type="ECO:0000256" key="6">
    <source>
        <dbReference type="PIRSR" id="PIRSR608901-1"/>
    </source>
</evidence>
<keyword evidence="3" id="KW-0378">Hydrolase</keyword>
<keyword evidence="5 9" id="KW-0472">Membrane</keyword>
<comment type="subcellular location">
    <subcellularLocation>
        <location evidence="1">Membrane</location>
        <topology evidence="1">Multi-pass membrane protein</topology>
    </subcellularLocation>
</comment>
<protein>
    <submittedName>
        <fullName evidence="10">Ceramidase domain-containing protein</fullName>
    </submittedName>
</protein>
<accession>A0A934MGE9</accession>
<evidence type="ECO:0000256" key="4">
    <source>
        <dbReference type="ARBA" id="ARBA00022989"/>
    </source>
</evidence>